<comment type="pathway">
    <text evidence="7">Cofactor biosynthesis; tetrahydrofolate biosynthesis; 4-aminobenzoate from chorismate: step 2/2.</text>
</comment>
<evidence type="ECO:0000313" key="11">
    <source>
        <dbReference type="EMBL" id="HAW76489.1"/>
    </source>
</evidence>
<evidence type="ECO:0000256" key="2">
    <source>
        <dbReference type="ARBA" id="ARBA00009320"/>
    </source>
</evidence>
<dbReference type="EMBL" id="DONK01000048">
    <property type="protein sequence ID" value="HBU50254.1"/>
    <property type="molecule type" value="Genomic_DNA"/>
</dbReference>
<dbReference type="GO" id="GO:0008696">
    <property type="term" value="F:4-amino-4-deoxychorismate lyase activity"/>
    <property type="evidence" value="ECO:0007669"/>
    <property type="project" value="UniProtKB-UniRule"/>
</dbReference>
<dbReference type="Proteomes" id="UP000264779">
    <property type="component" value="Unassembled WGS sequence"/>
</dbReference>
<dbReference type="GO" id="GO:0008153">
    <property type="term" value="P:4-aminobenzoate biosynthetic process"/>
    <property type="evidence" value="ECO:0007669"/>
    <property type="project" value="UniProtKB-UniRule"/>
</dbReference>
<organism evidence="11 13">
    <name type="scientific">Alteromonas australica</name>
    <dbReference type="NCBI Taxonomy" id="589873"/>
    <lineage>
        <taxon>Bacteria</taxon>
        <taxon>Pseudomonadati</taxon>
        <taxon>Pseudomonadota</taxon>
        <taxon>Gammaproteobacteria</taxon>
        <taxon>Alteromonadales</taxon>
        <taxon>Alteromonadaceae</taxon>
        <taxon>Alteromonas/Salinimonas group</taxon>
        <taxon>Alteromonas</taxon>
    </lineage>
</organism>
<dbReference type="Pfam" id="PF01063">
    <property type="entry name" value="Aminotran_4"/>
    <property type="match status" value="1"/>
</dbReference>
<dbReference type="InterPro" id="IPR043132">
    <property type="entry name" value="BCAT-like_C"/>
</dbReference>
<dbReference type="AlphaFoldDB" id="A0A350P5C2"/>
<reference evidence="13 14" key="1">
    <citation type="journal article" date="2018" name="Nat. Biotechnol.">
        <title>A standardized bacterial taxonomy based on genome phylogeny substantially revises the tree of life.</title>
        <authorList>
            <person name="Parks D.H."/>
            <person name="Chuvochina M."/>
            <person name="Waite D.W."/>
            <person name="Rinke C."/>
            <person name="Skarshewski A."/>
            <person name="Chaumeil P.A."/>
            <person name="Hugenholtz P."/>
        </authorList>
    </citation>
    <scope>NUCLEOTIDE SEQUENCE [LARGE SCALE GENOMIC DNA]</scope>
    <source>
        <strain evidence="12">UBA11621</strain>
        <strain evidence="11">UBA11978</strain>
    </source>
</reference>
<dbReference type="GO" id="GO:0030170">
    <property type="term" value="F:pyridoxal phosphate binding"/>
    <property type="evidence" value="ECO:0007669"/>
    <property type="project" value="InterPro"/>
</dbReference>
<comment type="catalytic activity">
    <reaction evidence="9">
        <text>4-amino-4-deoxychorismate = 4-aminobenzoate + pyruvate + H(+)</text>
        <dbReference type="Rhea" id="RHEA:16201"/>
        <dbReference type="ChEBI" id="CHEBI:15361"/>
        <dbReference type="ChEBI" id="CHEBI:15378"/>
        <dbReference type="ChEBI" id="CHEBI:17836"/>
        <dbReference type="ChEBI" id="CHEBI:58406"/>
        <dbReference type="EC" id="4.1.3.38"/>
    </reaction>
</comment>
<evidence type="ECO:0000256" key="1">
    <source>
        <dbReference type="ARBA" id="ARBA00001933"/>
    </source>
</evidence>
<dbReference type="Proteomes" id="UP000263517">
    <property type="component" value="Unassembled WGS sequence"/>
</dbReference>
<evidence type="ECO:0000256" key="7">
    <source>
        <dbReference type="ARBA" id="ARBA00035633"/>
    </source>
</evidence>
<evidence type="ECO:0000256" key="5">
    <source>
        <dbReference type="ARBA" id="ARBA00022909"/>
    </source>
</evidence>
<comment type="similarity">
    <text evidence="2">Belongs to the class-IV pyridoxal-phosphate-dependent aminotransferase family.</text>
</comment>
<dbReference type="Gene3D" id="3.30.470.10">
    <property type="match status" value="1"/>
</dbReference>
<dbReference type="NCBIfam" id="TIGR03461">
    <property type="entry name" value="pabC_Proteo"/>
    <property type="match status" value="1"/>
</dbReference>
<evidence type="ECO:0000256" key="4">
    <source>
        <dbReference type="ARBA" id="ARBA00022898"/>
    </source>
</evidence>
<dbReference type="GO" id="GO:0046656">
    <property type="term" value="P:folic acid biosynthetic process"/>
    <property type="evidence" value="ECO:0007669"/>
    <property type="project" value="UniProtKB-KW"/>
</dbReference>
<keyword evidence="5" id="KW-0289">Folate biosynthesis</keyword>
<comment type="subunit">
    <text evidence="3">Homodimer.</text>
</comment>
<dbReference type="PANTHER" id="PTHR42743:SF2">
    <property type="entry name" value="AMINODEOXYCHORISMATE LYASE"/>
    <property type="match status" value="1"/>
</dbReference>
<dbReference type="InterPro" id="IPR001544">
    <property type="entry name" value="Aminotrans_IV"/>
</dbReference>
<dbReference type="EMBL" id="DNAN01000438">
    <property type="protein sequence ID" value="HAW76489.1"/>
    <property type="molecule type" value="Genomic_DNA"/>
</dbReference>
<dbReference type="EC" id="4.1.3.38" evidence="8 10"/>
<protein>
    <recommendedName>
        <fullName evidence="8 10">Aminodeoxychorismate lyase</fullName>
        <ecNumber evidence="8 10">4.1.3.38</ecNumber>
    </recommendedName>
</protein>
<dbReference type="SUPFAM" id="SSF56752">
    <property type="entry name" value="D-aminoacid aminotransferase-like PLP-dependent enzymes"/>
    <property type="match status" value="1"/>
</dbReference>
<gene>
    <name evidence="11" type="primary">pabC</name>
    <name evidence="11" type="ORF">DCW74_12245</name>
    <name evidence="12" type="ORF">DEB45_03240</name>
</gene>
<dbReference type="InterPro" id="IPR050571">
    <property type="entry name" value="Class-IV_PLP-Dep_Aminotrnsfr"/>
</dbReference>
<evidence type="ECO:0000256" key="9">
    <source>
        <dbReference type="ARBA" id="ARBA00049529"/>
    </source>
</evidence>
<dbReference type="InterPro" id="IPR043131">
    <property type="entry name" value="BCAT-like_N"/>
</dbReference>
<dbReference type="InterPro" id="IPR036038">
    <property type="entry name" value="Aminotransferase-like"/>
</dbReference>
<dbReference type="InterPro" id="IPR017824">
    <property type="entry name" value="Aminodeoxychorismate_lyase_IV"/>
</dbReference>
<evidence type="ECO:0000256" key="8">
    <source>
        <dbReference type="ARBA" id="ARBA00035676"/>
    </source>
</evidence>
<dbReference type="Gene3D" id="3.20.10.10">
    <property type="entry name" value="D-amino Acid Aminotransferase, subunit A, domain 2"/>
    <property type="match status" value="1"/>
</dbReference>
<evidence type="ECO:0000313" key="13">
    <source>
        <dbReference type="Proteomes" id="UP000263517"/>
    </source>
</evidence>
<evidence type="ECO:0000313" key="14">
    <source>
        <dbReference type="Proteomes" id="UP000264779"/>
    </source>
</evidence>
<keyword evidence="4" id="KW-0663">Pyridoxal phosphate</keyword>
<comment type="caution">
    <text evidence="11">The sequence shown here is derived from an EMBL/GenBank/DDBJ whole genome shotgun (WGS) entry which is preliminary data.</text>
</comment>
<evidence type="ECO:0000256" key="10">
    <source>
        <dbReference type="NCBIfam" id="TIGR03461"/>
    </source>
</evidence>
<dbReference type="PANTHER" id="PTHR42743">
    <property type="entry name" value="AMINO-ACID AMINOTRANSFERASE"/>
    <property type="match status" value="1"/>
</dbReference>
<evidence type="ECO:0000313" key="12">
    <source>
        <dbReference type="EMBL" id="HBU50254.1"/>
    </source>
</evidence>
<evidence type="ECO:0000256" key="3">
    <source>
        <dbReference type="ARBA" id="ARBA00011738"/>
    </source>
</evidence>
<keyword evidence="6 11" id="KW-0456">Lyase</keyword>
<dbReference type="GO" id="GO:0005829">
    <property type="term" value="C:cytosol"/>
    <property type="evidence" value="ECO:0007669"/>
    <property type="project" value="TreeGrafter"/>
</dbReference>
<accession>A0A350P5C2</accession>
<name>A0A350P5C2_9ALTE</name>
<evidence type="ECO:0000256" key="6">
    <source>
        <dbReference type="ARBA" id="ARBA00023239"/>
    </source>
</evidence>
<comment type="cofactor">
    <cofactor evidence="1">
        <name>pyridoxal 5'-phosphate</name>
        <dbReference type="ChEBI" id="CHEBI:597326"/>
    </cofactor>
</comment>
<proteinExistence type="inferred from homology"/>
<sequence>MNIFVSDGKVLSQDRAFNYGDGIFTTTHVQHGKIQLFDFHLSRLAHDASVLNIALDIKALSDAMVKTAKAESRQSFVLKVHVSAGEGGRGYARDKANPALIRLMCFPYPQHYESLREKGADLICAQTPLSIQPLLAGVKHLNRLEQVLIKREIETANADDALVLDTQHHIVEASAGNVFFKNNQGWHTPILDGSGVNGVVRQFLLSHFRDDRSIEITEARYSMEALIGADCLVVTNALMGVMPVKSLTLENGNKLTFDTSHSQVLADALLTKYREEDARFS</sequence>
<dbReference type="RefSeq" id="WP_272964170.1">
    <property type="nucleotide sequence ID" value="NZ_CALBIY010000030.1"/>
</dbReference>